<sequence length="179" mass="20118">MAFSLVHLMEGTPDKGQTRIRFKTTVLFTPHLTQMEKELKFTFPLECVFFICIRRLRTPHPWQQTQLWAYTFAAHQAMARSGVAKTRMLFLREATLVWRGLSKVAGAEGAPGKARGRTDDADNKGDGSSSSWVPHPRTGIYFPKGHDHVIDDVPDGAACFGQTYWLRTVDGVDKPDPDV</sequence>
<feature type="compositionally biased region" description="Basic and acidic residues" evidence="1">
    <location>
        <begin position="116"/>
        <end position="125"/>
    </location>
</feature>
<protein>
    <submittedName>
        <fullName evidence="2">Uncharacterized protein</fullName>
    </submittedName>
</protein>
<dbReference type="Pfam" id="PF03242">
    <property type="entry name" value="LEA_3a"/>
    <property type="match status" value="1"/>
</dbReference>
<evidence type="ECO:0000313" key="3">
    <source>
        <dbReference type="Proteomes" id="UP000288805"/>
    </source>
</evidence>
<name>A0A438FN85_VITVI</name>
<dbReference type="InterPro" id="IPR004926">
    <property type="entry name" value="LEA_3a"/>
</dbReference>
<evidence type="ECO:0000256" key="1">
    <source>
        <dbReference type="SAM" id="MobiDB-lite"/>
    </source>
</evidence>
<dbReference type="OrthoDB" id="1930788at2759"/>
<reference evidence="2 3" key="1">
    <citation type="journal article" date="2018" name="PLoS Genet.">
        <title>Population sequencing reveals clonal diversity and ancestral inbreeding in the grapevine cultivar Chardonnay.</title>
        <authorList>
            <person name="Roach M.J."/>
            <person name="Johnson D.L."/>
            <person name="Bohlmann J."/>
            <person name="van Vuuren H.J."/>
            <person name="Jones S.J."/>
            <person name="Pretorius I.S."/>
            <person name="Schmidt S.A."/>
            <person name="Borneman A.R."/>
        </authorList>
    </citation>
    <scope>NUCLEOTIDE SEQUENCE [LARGE SCALE GENOMIC DNA]</scope>
    <source>
        <strain evidence="3">cv. Chardonnay</strain>
        <tissue evidence="2">Leaf</tissue>
    </source>
</reference>
<proteinExistence type="predicted"/>
<organism evidence="2 3">
    <name type="scientific">Vitis vinifera</name>
    <name type="common">Grape</name>
    <dbReference type="NCBI Taxonomy" id="29760"/>
    <lineage>
        <taxon>Eukaryota</taxon>
        <taxon>Viridiplantae</taxon>
        <taxon>Streptophyta</taxon>
        <taxon>Embryophyta</taxon>
        <taxon>Tracheophyta</taxon>
        <taxon>Spermatophyta</taxon>
        <taxon>Magnoliopsida</taxon>
        <taxon>eudicotyledons</taxon>
        <taxon>Gunneridae</taxon>
        <taxon>Pentapetalae</taxon>
        <taxon>rosids</taxon>
        <taxon>Vitales</taxon>
        <taxon>Vitaceae</taxon>
        <taxon>Viteae</taxon>
        <taxon>Vitis</taxon>
    </lineage>
</organism>
<comment type="caution">
    <text evidence="2">The sequence shown here is derived from an EMBL/GenBank/DDBJ whole genome shotgun (WGS) entry which is preliminary data.</text>
</comment>
<dbReference type="PANTHER" id="PTHR35109">
    <property type="entry name" value="GLUTAMATE RACEMASE"/>
    <property type="match status" value="1"/>
</dbReference>
<dbReference type="PANTHER" id="PTHR35109:SF1">
    <property type="entry name" value="GLUTAMATE RACEMASE"/>
    <property type="match status" value="1"/>
</dbReference>
<dbReference type="AlphaFoldDB" id="A0A438FN85"/>
<accession>A0A438FN85</accession>
<evidence type="ECO:0000313" key="2">
    <source>
        <dbReference type="EMBL" id="RVW61427.1"/>
    </source>
</evidence>
<feature type="region of interest" description="Disordered" evidence="1">
    <location>
        <begin position="107"/>
        <end position="136"/>
    </location>
</feature>
<dbReference type="EMBL" id="QGNW01000841">
    <property type="protein sequence ID" value="RVW61427.1"/>
    <property type="molecule type" value="Genomic_DNA"/>
</dbReference>
<gene>
    <name evidence="2" type="ORF">CK203_031980</name>
</gene>
<dbReference type="Proteomes" id="UP000288805">
    <property type="component" value="Unassembled WGS sequence"/>
</dbReference>